<organism evidence="1 2">
    <name type="scientific">Lactiplantibacillus modestisalitolerans</name>
    <dbReference type="NCBI Taxonomy" id="1457219"/>
    <lineage>
        <taxon>Bacteria</taxon>
        <taxon>Bacillati</taxon>
        <taxon>Bacillota</taxon>
        <taxon>Bacilli</taxon>
        <taxon>Lactobacillales</taxon>
        <taxon>Lactobacillaceae</taxon>
        <taxon>Lactiplantibacillus</taxon>
    </lineage>
</organism>
<comment type="caution">
    <text evidence="1">The sequence shown here is derived from an EMBL/GenBank/DDBJ whole genome shotgun (WGS) entry which is preliminary data.</text>
</comment>
<dbReference type="Proteomes" id="UP001589691">
    <property type="component" value="Unassembled WGS sequence"/>
</dbReference>
<accession>A0ABV5WS92</accession>
<evidence type="ECO:0000313" key="1">
    <source>
        <dbReference type="EMBL" id="MFB9769028.1"/>
    </source>
</evidence>
<evidence type="ECO:0008006" key="3">
    <source>
        <dbReference type="Google" id="ProtNLM"/>
    </source>
</evidence>
<name>A0ABV5WS92_9LACO</name>
<dbReference type="RefSeq" id="WP_225424410.1">
    <property type="nucleotide sequence ID" value="NZ_BJEA01000013.1"/>
</dbReference>
<evidence type="ECO:0000313" key="2">
    <source>
        <dbReference type="Proteomes" id="UP001589691"/>
    </source>
</evidence>
<protein>
    <recommendedName>
        <fullName evidence="3">YkuD domain-containing protein</fullName>
    </recommendedName>
</protein>
<proteinExistence type="predicted"/>
<sequence>MMDNHGQRNGSGFFIHVRNQWATAGCVSINLNEMRTLLSRLGTQAYVINVQNLNQLRNY</sequence>
<dbReference type="EMBL" id="JBHLZY010000008">
    <property type="protein sequence ID" value="MFB9769028.1"/>
    <property type="molecule type" value="Genomic_DNA"/>
</dbReference>
<gene>
    <name evidence="1" type="ORF">ACFFLI_03955</name>
</gene>
<keyword evidence="2" id="KW-1185">Reference proteome</keyword>
<reference evidence="1 2" key="1">
    <citation type="submission" date="2024-09" db="EMBL/GenBank/DDBJ databases">
        <authorList>
            <person name="Sun Q."/>
            <person name="Mori K."/>
        </authorList>
    </citation>
    <scope>NUCLEOTIDE SEQUENCE [LARGE SCALE GENOMIC DNA]</scope>
    <source>
        <strain evidence="1 2">TBRC 4576</strain>
    </source>
</reference>